<dbReference type="GO" id="GO:0004674">
    <property type="term" value="F:protein serine/threonine kinase activity"/>
    <property type="evidence" value="ECO:0007669"/>
    <property type="project" value="UniProtKB-KW"/>
</dbReference>
<comment type="catalytic activity">
    <reaction evidence="7">
        <text>L-threonyl-[protein] + ATP = O-phospho-L-threonyl-[protein] + ADP + H(+)</text>
        <dbReference type="Rhea" id="RHEA:46608"/>
        <dbReference type="Rhea" id="RHEA-COMP:11060"/>
        <dbReference type="Rhea" id="RHEA-COMP:11605"/>
        <dbReference type="ChEBI" id="CHEBI:15378"/>
        <dbReference type="ChEBI" id="CHEBI:30013"/>
        <dbReference type="ChEBI" id="CHEBI:30616"/>
        <dbReference type="ChEBI" id="CHEBI:61977"/>
        <dbReference type="ChEBI" id="CHEBI:456216"/>
        <dbReference type="EC" id="2.7.11.1"/>
    </reaction>
</comment>
<evidence type="ECO:0000256" key="5">
    <source>
        <dbReference type="ARBA" id="ARBA00022777"/>
    </source>
</evidence>
<dbReference type="EC" id="2.7.11.1" evidence="1"/>
<comment type="catalytic activity">
    <reaction evidence="8">
        <text>L-seryl-[protein] + ATP = O-phospho-L-seryl-[protein] + ADP + H(+)</text>
        <dbReference type="Rhea" id="RHEA:17989"/>
        <dbReference type="Rhea" id="RHEA-COMP:9863"/>
        <dbReference type="Rhea" id="RHEA-COMP:11604"/>
        <dbReference type="ChEBI" id="CHEBI:15378"/>
        <dbReference type="ChEBI" id="CHEBI:29999"/>
        <dbReference type="ChEBI" id="CHEBI:30616"/>
        <dbReference type="ChEBI" id="CHEBI:83421"/>
        <dbReference type="ChEBI" id="CHEBI:456216"/>
        <dbReference type="EC" id="2.7.11.1"/>
    </reaction>
</comment>
<organism evidence="10 11">
    <name type="scientific">Fusarium fujikuroi</name>
    <name type="common">Bakanae and foot rot disease fungus</name>
    <name type="synonym">Gibberella fujikuroi</name>
    <dbReference type="NCBI Taxonomy" id="5127"/>
    <lineage>
        <taxon>Eukaryota</taxon>
        <taxon>Fungi</taxon>
        <taxon>Dikarya</taxon>
        <taxon>Ascomycota</taxon>
        <taxon>Pezizomycotina</taxon>
        <taxon>Sordariomycetes</taxon>
        <taxon>Hypocreomycetidae</taxon>
        <taxon>Hypocreales</taxon>
        <taxon>Nectriaceae</taxon>
        <taxon>Fusarium</taxon>
        <taxon>Fusarium fujikuroi species complex</taxon>
    </lineage>
</organism>
<keyword evidence="3" id="KW-0808">Transferase</keyword>
<evidence type="ECO:0000256" key="2">
    <source>
        <dbReference type="ARBA" id="ARBA00022527"/>
    </source>
</evidence>
<keyword evidence="9" id="KW-0175">Coiled coil</keyword>
<evidence type="ECO:0000256" key="3">
    <source>
        <dbReference type="ARBA" id="ARBA00022679"/>
    </source>
</evidence>
<protein>
    <recommendedName>
        <fullName evidence="1">non-specific serine/threonine protein kinase</fullName>
        <ecNumber evidence="1">2.7.11.1</ecNumber>
    </recommendedName>
</protein>
<dbReference type="GO" id="GO:0005524">
    <property type="term" value="F:ATP binding"/>
    <property type="evidence" value="ECO:0007669"/>
    <property type="project" value="UniProtKB-KW"/>
</dbReference>
<dbReference type="AlphaFoldDB" id="A0A9Q9REZ0"/>
<reference evidence="10" key="1">
    <citation type="submission" date="2019-05" db="EMBL/GenBank/DDBJ databases">
        <authorList>
            <person name="Piombo E."/>
        </authorList>
    </citation>
    <scope>NUCLEOTIDE SEQUENCE</scope>
    <source>
        <strain evidence="10">C2S</strain>
    </source>
</reference>
<name>A0A9Q9REZ0_FUSFU</name>
<dbReference type="GO" id="GO:0050684">
    <property type="term" value="P:regulation of mRNA processing"/>
    <property type="evidence" value="ECO:0007669"/>
    <property type="project" value="TreeGrafter"/>
</dbReference>
<evidence type="ECO:0000256" key="9">
    <source>
        <dbReference type="SAM" id="Coils"/>
    </source>
</evidence>
<comment type="caution">
    <text evidence="10">The sequence shown here is derived from an EMBL/GenBank/DDBJ whole genome shotgun (WGS) entry which is preliminary data.</text>
</comment>
<dbReference type="SUPFAM" id="SSF56112">
    <property type="entry name" value="Protein kinase-like (PK-like)"/>
    <property type="match status" value="1"/>
</dbReference>
<feature type="coiled-coil region" evidence="9">
    <location>
        <begin position="7"/>
        <end position="34"/>
    </location>
</feature>
<dbReference type="PANTHER" id="PTHR47634">
    <property type="entry name" value="PROTEIN KINASE DOMAIN-CONTAINING PROTEIN-RELATED"/>
    <property type="match status" value="1"/>
</dbReference>
<evidence type="ECO:0000256" key="7">
    <source>
        <dbReference type="ARBA" id="ARBA00047899"/>
    </source>
</evidence>
<dbReference type="Gene3D" id="3.30.200.20">
    <property type="entry name" value="Phosphorylase Kinase, domain 1"/>
    <property type="match status" value="1"/>
</dbReference>
<evidence type="ECO:0000256" key="1">
    <source>
        <dbReference type="ARBA" id="ARBA00012513"/>
    </source>
</evidence>
<gene>
    <name evidence="10" type="ORF">C2S_14136</name>
</gene>
<dbReference type="GO" id="GO:0000245">
    <property type="term" value="P:spliceosomal complex assembly"/>
    <property type="evidence" value="ECO:0007669"/>
    <property type="project" value="TreeGrafter"/>
</dbReference>
<keyword evidence="6" id="KW-0067">ATP-binding</keyword>
<accession>A0A9Q9REZ0</accession>
<sequence length="198" mass="22775">MADRKSADELERLLQEAIQRAKDVERERQDERRHPDALFRYHAERLTASAITQTYHYMIESGLKYSNLTIGEATVFLKIDWNEPETLLYYLAEPKYEVDNIDCASVWGDFVGLDDEGEVEDACEPIERYEEGLYYPVCIGEVLIDRYCVEHKLGHSGFSTVWMAYNMLSNNNIALKIISPGPSGEREYTTQTMIASTV</sequence>
<dbReference type="EMBL" id="CABFJX010000030">
    <property type="protein sequence ID" value="VTT59407.1"/>
    <property type="molecule type" value="Genomic_DNA"/>
</dbReference>
<keyword evidence="5" id="KW-0418">Kinase</keyword>
<proteinExistence type="predicted"/>
<evidence type="ECO:0000313" key="10">
    <source>
        <dbReference type="EMBL" id="VTT59407.1"/>
    </source>
</evidence>
<evidence type="ECO:0000256" key="4">
    <source>
        <dbReference type="ARBA" id="ARBA00022741"/>
    </source>
</evidence>
<evidence type="ECO:0000256" key="6">
    <source>
        <dbReference type="ARBA" id="ARBA00022840"/>
    </source>
</evidence>
<keyword evidence="4" id="KW-0547">Nucleotide-binding</keyword>
<evidence type="ECO:0000313" key="11">
    <source>
        <dbReference type="Proteomes" id="UP000760494"/>
    </source>
</evidence>
<keyword evidence="2" id="KW-0723">Serine/threonine-protein kinase</keyword>
<dbReference type="PANTHER" id="PTHR47634:SF9">
    <property type="entry name" value="PROTEIN KINASE DOMAIN-CONTAINING PROTEIN-RELATED"/>
    <property type="match status" value="1"/>
</dbReference>
<dbReference type="InterPro" id="IPR011009">
    <property type="entry name" value="Kinase-like_dom_sf"/>
</dbReference>
<dbReference type="InterPro" id="IPR051334">
    <property type="entry name" value="SRPK"/>
</dbReference>
<evidence type="ECO:0000256" key="8">
    <source>
        <dbReference type="ARBA" id="ARBA00048679"/>
    </source>
</evidence>
<dbReference type="Proteomes" id="UP000760494">
    <property type="component" value="Unassembled WGS sequence"/>
</dbReference>